<sequence>MQARSNTVLSGHIRPSILWACAHVHVSMATSLSPVAATRETRHPRVRGGEGIVGVQQRGEERREAGRRKRPREETEEKKSRVLIPSINFTSRAFP</sequence>
<keyword evidence="3" id="KW-1185">Reference proteome</keyword>
<dbReference type="AlphaFoldDB" id="A0AAE1AFG4"/>
<protein>
    <submittedName>
        <fullName evidence="2">Uncharacterized protein</fullName>
    </submittedName>
</protein>
<name>A0AAE1AFG4_9GAST</name>
<dbReference type="EMBL" id="JAWDGP010001944">
    <property type="protein sequence ID" value="KAK3786834.1"/>
    <property type="molecule type" value="Genomic_DNA"/>
</dbReference>
<gene>
    <name evidence="2" type="ORF">RRG08_061385</name>
</gene>
<evidence type="ECO:0000313" key="2">
    <source>
        <dbReference type="EMBL" id="KAK3786834.1"/>
    </source>
</evidence>
<evidence type="ECO:0000256" key="1">
    <source>
        <dbReference type="SAM" id="MobiDB-lite"/>
    </source>
</evidence>
<comment type="caution">
    <text evidence="2">The sequence shown here is derived from an EMBL/GenBank/DDBJ whole genome shotgun (WGS) entry which is preliminary data.</text>
</comment>
<evidence type="ECO:0000313" key="3">
    <source>
        <dbReference type="Proteomes" id="UP001283361"/>
    </source>
</evidence>
<reference evidence="2" key="1">
    <citation type="journal article" date="2023" name="G3 (Bethesda)">
        <title>A reference genome for the long-term kleptoplast-retaining sea slug Elysia crispata morphotype clarki.</title>
        <authorList>
            <person name="Eastman K.E."/>
            <person name="Pendleton A.L."/>
            <person name="Shaikh M.A."/>
            <person name="Suttiyut T."/>
            <person name="Ogas R."/>
            <person name="Tomko P."/>
            <person name="Gavelis G."/>
            <person name="Widhalm J.R."/>
            <person name="Wisecaver J.H."/>
        </authorList>
    </citation>
    <scope>NUCLEOTIDE SEQUENCE</scope>
    <source>
        <strain evidence="2">ECLA1</strain>
    </source>
</reference>
<organism evidence="2 3">
    <name type="scientific">Elysia crispata</name>
    <name type="common">lettuce slug</name>
    <dbReference type="NCBI Taxonomy" id="231223"/>
    <lineage>
        <taxon>Eukaryota</taxon>
        <taxon>Metazoa</taxon>
        <taxon>Spiralia</taxon>
        <taxon>Lophotrochozoa</taxon>
        <taxon>Mollusca</taxon>
        <taxon>Gastropoda</taxon>
        <taxon>Heterobranchia</taxon>
        <taxon>Euthyneura</taxon>
        <taxon>Panpulmonata</taxon>
        <taxon>Sacoglossa</taxon>
        <taxon>Placobranchoidea</taxon>
        <taxon>Plakobranchidae</taxon>
        <taxon>Elysia</taxon>
    </lineage>
</organism>
<accession>A0AAE1AFG4</accession>
<feature type="region of interest" description="Disordered" evidence="1">
    <location>
        <begin position="37"/>
        <end position="82"/>
    </location>
</feature>
<feature type="compositionally biased region" description="Basic and acidic residues" evidence="1">
    <location>
        <begin position="71"/>
        <end position="80"/>
    </location>
</feature>
<dbReference type="Proteomes" id="UP001283361">
    <property type="component" value="Unassembled WGS sequence"/>
</dbReference>
<proteinExistence type="predicted"/>